<dbReference type="AlphaFoldDB" id="A0A4R5TN99"/>
<evidence type="ECO:0008006" key="5">
    <source>
        <dbReference type="Google" id="ProtNLM"/>
    </source>
</evidence>
<evidence type="ECO:0000313" key="4">
    <source>
        <dbReference type="Proteomes" id="UP000294796"/>
    </source>
</evidence>
<feature type="region of interest" description="Disordered" evidence="1">
    <location>
        <begin position="23"/>
        <end position="53"/>
    </location>
</feature>
<evidence type="ECO:0000256" key="2">
    <source>
        <dbReference type="SAM" id="SignalP"/>
    </source>
</evidence>
<dbReference type="OrthoDB" id="6025819at2"/>
<dbReference type="InterPro" id="IPR024572">
    <property type="entry name" value="RcnB"/>
</dbReference>
<feature type="signal peptide" evidence="2">
    <location>
        <begin position="1"/>
        <end position="23"/>
    </location>
</feature>
<dbReference type="Pfam" id="PF11776">
    <property type="entry name" value="RcnB"/>
    <property type="match status" value="1"/>
</dbReference>
<dbReference type="EMBL" id="SMTF01000017">
    <property type="protein sequence ID" value="TDK21038.1"/>
    <property type="molecule type" value="Genomic_DNA"/>
</dbReference>
<evidence type="ECO:0000313" key="3">
    <source>
        <dbReference type="EMBL" id="TDK21038.1"/>
    </source>
</evidence>
<protein>
    <recommendedName>
        <fullName evidence="5">RcnB family protein</fullName>
    </recommendedName>
</protein>
<comment type="caution">
    <text evidence="3">The sequence shown here is derived from an EMBL/GenBank/DDBJ whole genome shotgun (WGS) entry which is preliminary data.</text>
</comment>
<proteinExistence type="predicted"/>
<reference evidence="3 4" key="1">
    <citation type="submission" date="2019-03" db="EMBL/GenBank/DDBJ databases">
        <title>Luteimonas zhaokaii sp.nov., isolated from the rectal contents of Plateau pika in Yushu, Qinghai Province, China.</title>
        <authorList>
            <person name="Zhang G."/>
        </authorList>
    </citation>
    <scope>NUCLEOTIDE SEQUENCE [LARGE SCALE GENOMIC DNA]</scope>
    <source>
        <strain evidence="3 4">B9</strain>
    </source>
</reference>
<dbReference type="RefSeq" id="WP_133323430.1">
    <property type="nucleotide sequence ID" value="NZ_SMTF01000017.1"/>
</dbReference>
<keyword evidence="4" id="KW-1185">Reference proteome</keyword>
<sequence length="114" mass="12688">MTIRIATTAIFLSAALASAPVLADPPRHAQGKGPPAHAGGPHGRHAPPPGWQKQAWRRGERLPMRELGDRYWVDDYLRYQLKAPPPGHRWVRQSDSRYLLVEAATGLILEALVR</sequence>
<accession>A0A4R5TN99</accession>
<evidence type="ECO:0000256" key="1">
    <source>
        <dbReference type="SAM" id="MobiDB-lite"/>
    </source>
</evidence>
<organism evidence="3 4">
    <name type="scientific">Luteimonas aestuarii</name>
    <dbReference type="NCBI Taxonomy" id="453837"/>
    <lineage>
        <taxon>Bacteria</taxon>
        <taxon>Pseudomonadati</taxon>
        <taxon>Pseudomonadota</taxon>
        <taxon>Gammaproteobacteria</taxon>
        <taxon>Lysobacterales</taxon>
        <taxon>Lysobacteraceae</taxon>
        <taxon>Luteimonas</taxon>
    </lineage>
</organism>
<dbReference type="Gene3D" id="3.10.450.160">
    <property type="entry name" value="inner membrane protein cigr"/>
    <property type="match status" value="1"/>
</dbReference>
<dbReference type="Proteomes" id="UP000294796">
    <property type="component" value="Unassembled WGS sequence"/>
</dbReference>
<name>A0A4R5TN99_9GAMM</name>
<feature type="chain" id="PRO_5020744082" description="RcnB family protein" evidence="2">
    <location>
        <begin position="24"/>
        <end position="114"/>
    </location>
</feature>
<gene>
    <name evidence="3" type="ORF">E2F46_15165</name>
</gene>
<keyword evidence="2" id="KW-0732">Signal</keyword>